<dbReference type="PANTHER" id="PTHR14221:SF31">
    <property type="entry name" value="TRANSDUCIN_WD40 REPEAT-LIKE SUPERFAMILY PROTEIN"/>
    <property type="match status" value="1"/>
</dbReference>
<name>A0A6A2XE47_HIBSY</name>
<proteinExistence type="predicted"/>
<dbReference type="InterPro" id="IPR015943">
    <property type="entry name" value="WD40/YVTN_repeat-like_dom_sf"/>
</dbReference>
<comment type="caution">
    <text evidence="3">The sequence shown here is derived from an EMBL/GenBank/DDBJ whole genome shotgun (WGS) entry which is preliminary data.</text>
</comment>
<evidence type="ECO:0000256" key="1">
    <source>
        <dbReference type="ARBA" id="ARBA00022574"/>
    </source>
</evidence>
<accession>A0A6A2XE47</accession>
<protein>
    <submittedName>
        <fullName evidence="3">U-box domain-containing protein 27</fullName>
    </submittedName>
</protein>
<organism evidence="3 4">
    <name type="scientific">Hibiscus syriacus</name>
    <name type="common">Rose of Sharon</name>
    <dbReference type="NCBI Taxonomy" id="106335"/>
    <lineage>
        <taxon>Eukaryota</taxon>
        <taxon>Viridiplantae</taxon>
        <taxon>Streptophyta</taxon>
        <taxon>Embryophyta</taxon>
        <taxon>Tracheophyta</taxon>
        <taxon>Spermatophyta</taxon>
        <taxon>Magnoliopsida</taxon>
        <taxon>eudicotyledons</taxon>
        <taxon>Gunneridae</taxon>
        <taxon>Pentapetalae</taxon>
        <taxon>rosids</taxon>
        <taxon>malvids</taxon>
        <taxon>Malvales</taxon>
        <taxon>Malvaceae</taxon>
        <taxon>Malvoideae</taxon>
        <taxon>Hibiscus</taxon>
    </lineage>
</organism>
<evidence type="ECO:0000313" key="4">
    <source>
        <dbReference type="Proteomes" id="UP000436088"/>
    </source>
</evidence>
<dbReference type="SUPFAM" id="SSF50998">
    <property type="entry name" value="Quinoprotein alcohol dehydrogenase-like"/>
    <property type="match status" value="1"/>
</dbReference>
<gene>
    <name evidence="3" type="ORF">F3Y22_tig00111769pilonHSYRG00154</name>
</gene>
<dbReference type="InterPro" id="IPR040324">
    <property type="entry name" value="WDR44/Dgr2"/>
</dbReference>
<dbReference type="PANTHER" id="PTHR14221">
    <property type="entry name" value="WD REPEAT DOMAIN 44"/>
    <property type="match status" value="1"/>
</dbReference>
<evidence type="ECO:0000313" key="3">
    <source>
        <dbReference type="EMBL" id="KAE8673943.1"/>
    </source>
</evidence>
<keyword evidence="2" id="KW-0677">Repeat</keyword>
<dbReference type="InterPro" id="IPR011047">
    <property type="entry name" value="Quinoprotein_ADH-like_sf"/>
</dbReference>
<dbReference type="Gene3D" id="2.130.10.10">
    <property type="entry name" value="YVTN repeat-like/Quinoprotein amine dehydrogenase"/>
    <property type="match status" value="1"/>
</dbReference>
<keyword evidence="4" id="KW-1185">Reference proteome</keyword>
<reference evidence="3" key="1">
    <citation type="submission" date="2019-09" db="EMBL/GenBank/DDBJ databases">
        <title>Draft genome information of white flower Hibiscus syriacus.</title>
        <authorList>
            <person name="Kim Y.-M."/>
        </authorList>
    </citation>
    <scope>NUCLEOTIDE SEQUENCE [LARGE SCALE GENOMIC DNA]</scope>
    <source>
        <strain evidence="3">YM2019G1</strain>
    </source>
</reference>
<dbReference type="EMBL" id="VEPZ02001421">
    <property type="protein sequence ID" value="KAE8673943.1"/>
    <property type="molecule type" value="Genomic_DNA"/>
</dbReference>
<sequence>MTLPAQDTFIVSSNPQSGSTLTAGGNWNRNFSQDEPHKVLITSKDSTLRILDGIDVVRKFKVMKVAGLPKSGSQMSASFTSTGRHIISVGEDCSLYVWNNNATCPRTSRHTKSVSSCEHFFCKDVSIAIPWLGQGSDRRHSDRYPIEGASRIRGSQRFSLSNWFSIDGSLKSTATWPEEKLSLWDATYAKDELYTYEHQQLCHDNREYRAALPETWGLVIVAGSRNGTITTCQNYGMPVTL</sequence>
<evidence type="ECO:0000256" key="2">
    <source>
        <dbReference type="ARBA" id="ARBA00022737"/>
    </source>
</evidence>
<keyword evidence="1" id="KW-0853">WD repeat</keyword>
<dbReference type="Proteomes" id="UP000436088">
    <property type="component" value="Unassembled WGS sequence"/>
</dbReference>
<dbReference type="AlphaFoldDB" id="A0A6A2XE47"/>